<dbReference type="RefSeq" id="WP_053232130.1">
    <property type="nucleotide sequence ID" value="NZ_CP011125.1"/>
</dbReference>
<protein>
    <recommendedName>
        <fullName evidence="4">Glycerophosphoryl diester phosphodiesterase</fullName>
    </recommendedName>
</protein>
<name>A0A0F6YI91_9BACT</name>
<dbReference type="Proteomes" id="UP000034883">
    <property type="component" value="Chromosome"/>
</dbReference>
<dbReference type="Gene3D" id="3.20.20.190">
    <property type="entry name" value="Phosphatidylinositol (PI) phosphodiesterase"/>
    <property type="match status" value="1"/>
</dbReference>
<dbReference type="KEGG" id="samy:DB32_001981"/>
<organism evidence="2 3">
    <name type="scientific">Sandaracinus amylolyticus</name>
    <dbReference type="NCBI Taxonomy" id="927083"/>
    <lineage>
        <taxon>Bacteria</taxon>
        <taxon>Pseudomonadati</taxon>
        <taxon>Myxococcota</taxon>
        <taxon>Polyangia</taxon>
        <taxon>Polyangiales</taxon>
        <taxon>Sandaracinaceae</taxon>
        <taxon>Sandaracinus</taxon>
    </lineage>
</organism>
<proteinExistence type="predicted"/>
<evidence type="ECO:0000313" key="2">
    <source>
        <dbReference type="EMBL" id="AKF04832.1"/>
    </source>
</evidence>
<dbReference type="GO" id="GO:0006629">
    <property type="term" value="P:lipid metabolic process"/>
    <property type="evidence" value="ECO:0007669"/>
    <property type="project" value="InterPro"/>
</dbReference>
<dbReference type="PROSITE" id="PS50007">
    <property type="entry name" value="PIPLC_X_DOMAIN"/>
    <property type="match status" value="1"/>
</dbReference>
<dbReference type="SUPFAM" id="SSF51695">
    <property type="entry name" value="PLC-like phosphodiesterases"/>
    <property type="match status" value="1"/>
</dbReference>
<dbReference type="PROSITE" id="PS51257">
    <property type="entry name" value="PROKAR_LIPOPROTEIN"/>
    <property type="match status" value="1"/>
</dbReference>
<accession>A0A0F6YI91</accession>
<dbReference type="STRING" id="927083.DB32_001981"/>
<evidence type="ECO:0000256" key="1">
    <source>
        <dbReference type="SAM" id="MobiDB-lite"/>
    </source>
</evidence>
<dbReference type="GO" id="GO:0008081">
    <property type="term" value="F:phosphoric diester hydrolase activity"/>
    <property type="evidence" value="ECO:0007669"/>
    <property type="project" value="InterPro"/>
</dbReference>
<dbReference type="OrthoDB" id="5728897at2"/>
<dbReference type="InterPro" id="IPR017946">
    <property type="entry name" value="PLC-like_Pdiesterase_TIM-brl"/>
</dbReference>
<sequence length="601" mass="63755">MHTHRSPLALVLVLSVACASGGGERTDSGAGEEDAPASSSIDAPIVEGEPRADHRRPSWTWSVPEGATAFRLRIDGGLWGDVPVATTTYTAITDLVDGRHTFEVQARDAMGAYGPSGRFETDVAVREGGGWWRQDRAMATTPYGHVAAISAHNAYEDGLATAEENLTATLARMHAAQDAGADLVELDLVDGGELVLIDHDDTGATARASLADVLDDAALREGDQVLFLEIKERTASEPFVRRLLDVIAAQRADFARAGRHVVVRAFHSVRAHLDTARALLDSDEYALLRPYVRLSVLFERNAATAELVSAAASSGYDMVELEHTTRELMTHVVRARALGLGVNVFTVPVAFGEVFVANARERVDAITVDYPVASARAVVEDDNALFFVDASRASDASTTTIPWYRADTTEHALAVGRDGAPLLRIGASSDPLAFGHLVFESSATRAAPLYDADARAGEGVLLATVVRFARTTIADGTTTSVIAKSDTGAWALELFDAAGEPGTVLRFGAYVGGAYQYASAPASAITTTRAHFVTCAYDGDGGVRMWIDNDDTAVTVVTTTGEVANNDVPATLGADPQADGTTRFHFDGAIQMAMLQAWGAH</sequence>
<feature type="region of interest" description="Disordered" evidence="1">
    <location>
        <begin position="22"/>
        <end position="59"/>
    </location>
</feature>
<evidence type="ECO:0000313" key="3">
    <source>
        <dbReference type="Proteomes" id="UP000034883"/>
    </source>
</evidence>
<dbReference type="Gene3D" id="2.60.120.200">
    <property type="match status" value="1"/>
</dbReference>
<dbReference type="EMBL" id="CP011125">
    <property type="protein sequence ID" value="AKF04832.1"/>
    <property type="molecule type" value="Genomic_DNA"/>
</dbReference>
<dbReference type="InterPro" id="IPR013320">
    <property type="entry name" value="ConA-like_dom_sf"/>
</dbReference>
<gene>
    <name evidence="2" type="ORF">DB32_001981</name>
</gene>
<evidence type="ECO:0008006" key="4">
    <source>
        <dbReference type="Google" id="ProtNLM"/>
    </source>
</evidence>
<dbReference type="CDD" id="cd08556">
    <property type="entry name" value="GDPD"/>
    <property type="match status" value="1"/>
</dbReference>
<dbReference type="SUPFAM" id="SSF49899">
    <property type="entry name" value="Concanavalin A-like lectins/glucanases"/>
    <property type="match status" value="1"/>
</dbReference>
<dbReference type="AlphaFoldDB" id="A0A0F6YI91"/>
<keyword evidence="3" id="KW-1185">Reference proteome</keyword>
<reference evidence="2 3" key="1">
    <citation type="submission" date="2015-03" db="EMBL/GenBank/DDBJ databases">
        <title>Genome assembly of Sandaracinus amylolyticus DSM 53668.</title>
        <authorList>
            <person name="Sharma G."/>
            <person name="Subramanian S."/>
        </authorList>
    </citation>
    <scope>NUCLEOTIDE SEQUENCE [LARGE SCALE GENOMIC DNA]</scope>
    <source>
        <strain evidence="2 3">DSM 53668</strain>
    </source>
</reference>